<name>A0A2C5WZC3_9PEZI</name>
<reference evidence="2 3" key="1">
    <citation type="journal article" date="2013" name="Fungal Biol.">
        <title>Analysis of microsatellite markers in the genome of the plant pathogen Ceratocystis fimbriata.</title>
        <authorList>
            <person name="Simpson M.C."/>
            <person name="Wilken P.M."/>
            <person name="Coetzee M.P."/>
            <person name="Wingfield M.J."/>
            <person name="Wingfield B.D."/>
        </authorList>
    </citation>
    <scope>NUCLEOTIDE SEQUENCE [LARGE SCALE GENOMIC DNA]</scope>
    <source>
        <strain evidence="2 3">CBS 114723</strain>
    </source>
</reference>
<accession>A0A2C5WZC3</accession>
<evidence type="ECO:0000313" key="3">
    <source>
        <dbReference type="Proteomes" id="UP000222788"/>
    </source>
</evidence>
<evidence type="ECO:0000313" key="2">
    <source>
        <dbReference type="EMBL" id="PHH51143.1"/>
    </source>
</evidence>
<reference evidence="2 3" key="2">
    <citation type="journal article" date="2013" name="IMA Fungus">
        <title>IMA Genome-F 1: Ceratocystis fimbriata: Draft nuclear genome sequence for the plant pathogen, Ceratocystis fimbriata.</title>
        <authorList>
            <person name="Wilken P.M."/>
            <person name="Steenkamp E.T."/>
            <person name="Wingfield M.J."/>
            <person name="de Beer Z.W."/>
            <person name="Wingfield B.D."/>
        </authorList>
    </citation>
    <scope>NUCLEOTIDE SEQUENCE [LARGE SCALE GENOMIC DNA]</scope>
    <source>
        <strain evidence="2 3">CBS 114723</strain>
    </source>
</reference>
<sequence length="89" mass="10167">MPQHKQRTEQEGEHETSGPEIGFGSNSAAQEMGSKVPKLCQNLKFLWDCGVFGRLLPTGLPDEARFVQEHGYRERHFGKNLFARFYSLI</sequence>
<protein>
    <submittedName>
        <fullName evidence="2">Uncharacterized protein</fullName>
    </submittedName>
</protein>
<feature type="compositionally biased region" description="Basic and acidic residues" evidence="1">
    <location>
        <begin position="1"/>
        <end position="17"/>
    </location>
</feature>
<gene>
    <name evidence="2" type="ORF">CFIMG_005846RAa</name>
</gene>
<proteinExistence type="predicted"/>
<feature type="region of interest" description="Disordered" evidence="1">
    <location>
        <begin position="1"/>
        <end position="29"/>
    </location>
</feature>
<dbReference type="AlphaFoldDB" id="A0A2C5WZC3"/>
<comment type="caution">
    <text evidence="2">The sequence shown here is derived from an EMBL/GenBank/DDBJ whole genome shotgun (WGS) entry which is preliminary data.</text>
</comment>
<dbReference type="Proteomes" id="UP000222788">
    <property type="component" value="Unassembled WGS sequence"/>
</dbReference>
<dbReference type="EMBL" id="APWK03000102">
    <property type="protein sequence ID" value="PHH51143.1"/>
    <property type="molecule type" value="Genomic_DNA"/>
</dbReference>
<keyword evidence="3" id="KW-1185">Reference proteome</keyword>
<organism evidence="2 3">
    <name type="scientific">Ceratocystis fimbriata CBS 114723</name>
    <dbReference type="NCBI Taxonomy" id="1035309"/>
    <lineage>
        <taxon>Eukaryota</taxon>
        <taxon>Fungi</taxon>
        <taxon>Dikarya</taxon>
        <taxon>Ascomycota</taxon>
        <taxon>Pezizomycotina</taxon>
        <taxon>Sordariomycetes</taxon>
        <taxon>Hypocreomycetidae</taxon>
        <taxon>Microascales</taxon>
        <taxon>Ceratocystidaceae</taxon>
        <taxon>Ceratocystis</taxon>
    </lineage>
</organism>
<evidence type="ECO:0000256" key="1">
    <source>
        <dbReference type="SAM" id="MobiDB-lite"/>
    </source>
</evidence>